<dbReference type="InterPro" id="IPR019587">
    <property type="entry name" value="Polyketide_cyclase/dehydratase"/>
</dbReference>
<dbReference type="EMBL" id="UGRY01000002">
    <property type="protein sequence ID" value="SUA75958.1"/>
    <property type="molecule type" value="Genomic_DNA"/>
</dbReference>
<reference evidence="1 2" key="1">
    <citation type="submission" date="2018-06" db="EMBL/GenBank/DDBJ databases">
        <authorList>
            <consortium name="Pathogen Informatics"/>
            <person name="Doyle S."/>
        </authorList>
    </citation>
    <scope>NUCLEOTIDE SEQUENCE [LARGE SCALE GENOMIC DNA]</scope>
    <source>
        <strain evidence="1 2">NCTC1934</strain>
    </source>
</reference>
<protein>
    <submittedName>
        <fullName evidence="1">Uncharacterized conserved protein</fullName>
    </submittedName>
</protein>
<sequence length="148" mass="15593">MPTISVTREIAAPPERVWAVVTDIDRAAEVMKGIDKVERVGGGTGFEVGTTWRETRTMFGRQSTETMAVTAIEPGRSYTVEADSHGTHVTSVITVTAQGDGTLLAMTFGGEARGLAGKLAGVLGKLFEGATRKLVQRDLDDIAAAAEA</sequence>
<organism evidence="1 2">
    <name type="scientific">Nocardia otitidiscaviarum</name>
    <dbReference type="NCBI Taxonomy" id="1823"/>
    <lineage>
        <taxon>Bacteria</taxon>
        <taxon>Bacillati</taxon>
        <taxon>Actinomycetota</taxon>
        <taxon>Actinomycetes</taxon>
        <taxon>Mycobacteriales</taxon>
        <taxon>Nocardiaceae</taxon>
        <taxon>Nocardia</taxon>
    </lineage>
</organism>
<dbReference type="OrthoDB" id="4773254at2"/>
<dbReference type="SUPFAM" id="SSF55961">
    <property type="entry name" value="Bet v1-like"/>
    <property type="match status" value="1"/>
</dbReference>
<dbReference type="InterPro" id="IPR023393">
    <property type="entry name" value="START-like_dom_sf"/>
</dbReference>
<dbReference type="RefSeq" id="WP_029926418.1">
    <property type="nucleotide sequence ID" value="NZ_JADLPU010000002.1"/>
</dbReference>
<evidence type="ECO:0000313" key="1">
    <source>
        <dbReference type="EMBL" id="SUA75958.1"/>
    </source>
</evidence>
<evidence type="ECO:0000313" key="2">
    <source>
        <dbReference type="Proteomes" id="UP000255467"/>
    </source>
</evidence>
<dbReference type="Gene3D" id="3.30.530.20">
    <property type="match status" value="1"/>
</dbReference>
<dbReference type="AlphaFoldDB" id="A0A378YGI9"/>
<dbReference type="Pfam" id="PF10604">
    <property type="entry name" value="Polyketide_cyc2"/>
    <property type="match status" value="1"/>
</dbReference>
<keyword evidence="2" id="KW-1185">Reference proteome</keyword>
<gene>
    <name evidence="1" type="ORF">NCTC1934_02315</name>
</gene>
<name>A0A378YGI9_9NOCA</name>
<accession>A0A378YGI9</accession>
<proteinExistence type="predicted"/>
<dbReference type="Proteomes" id="UP000255467">
    <property type="component" value="Unassembled WGS sequence"/>
</dbReference>